<feature type="compositionally biased region" description="Gly residues" evidence="1">
    <location>
        <begin position="32"/>
        <end position="63"/>
    </location>
</feature>
<reference evidence="2 3" key="1">
    <citation type="submission" date="2024-04" db="EMBL/GenBank/DDBJ databases">
        <title>Luteolibacter sp. isolated from soil.</title>
        <authorList>
            <person name="An J."/>
        </authorList>
    </citation>
    <scope>NUCLEOTIDE SEQUENCE [LARGE SCALE GENOMIC DNA]</scope>
    <source>
        <strain evidence="2 3">Y139</strain>
    </source>
</reference>
<proteinExistence type="predicted"/>
<evidence type="ECO:0000313" key="3">
    <source>
        <dbReference type="Proteomes" id="UP001371305"/>
    </source>
</evidence>
<dbReference type="EMBL" id="JBBUKT010000002">
    <property type="protein sequence ID" value="MEK7950020.1"/>
    <property type="molecule type" value="Genomic_DNA"/>
</dbReference>
<protein>
    <submittedName>
        <fullName evidence="2">Uncharacterized protein</fullName>
    </submittedName>
</protein>
<evidence type="ECO:0000256" key="1">
    <source>
        <dbReference type="SAM" id="MobiDB-lite"/>
    </source>
</evidence>
<organism evidence="2 3">
    <name type="scientific">Luteolibacter soli</name>
    <dbReference type="NCBI Taxonomy" id="3135280"/>
    <lineage>
        <taxon>Bacteria</taxon>
        <taxon>Pseudomonadati</taxon>
        <taxon>Verrucomicrobiota</taxon>
        <taxon>Verrucomicrobiia</taxon>
        <taxon>Verrucomicrobiales</taxon>
        <taxon>Verrucomicrobiaceae</taxon>
        <taxon>Luteolibacter</taxon>
    </lineage>
</organism>
<gene>
    <name evidence="2" type="ORF">WKV53_05920</name>
</gene>
<comment type="caution">
    <text evidence="2">The sequence shown here is derived from an EMBL/GenBank/DDBJ whole genome shotgun (WGS) entry which is preliminary data.</text>
</comment>
<keyword evidence="3" id="KW-1185">Reference proteome</keyword>
<evidence type="ECO:0000313" key="2">
    <source>
        <dbReference type="EMBL" id="MEK7950020.1"/>
    </source>
</evidence>
<dbReference type="Proteomes" id="UP001371305">
    <property type="component" value="Unassembled WGS sequence"/>
</dbReference>
<sequence length="336" mass="35900">MASASASFTLPDAPEMSDPGLPMMAGLESSAGSGGGAGGGSGGGIGTGNGTGTGPGSGPGVGKGFVSTTPFGSKEARSNALKGYLYDFKQSPDGKPTPGYQVDMQHTEEYTKRVAEAIQRDFRESAFKGYFKAPDALYLTQLAVPITAASEGPKLFGGEGKMQPSGWLAHYHGKLKAPKAMNFRFVAFGDDCVIVKIKGQTRMIAAWPPLRSALFGRWQPSDPDKEYASPWGEGWKMTIGDWINPRAGEIFDIDIAVGECPGGHVSFLLLVEEKKETYAHGADGRPILPIFTTEEVTQENRARIDRDFAKWGTFDWDKVVVFGSGGEGDRFGDPLR</sequence>
<accession>A0ABU9AQN3</accession>
<name>A0ABU9AQN3_9BACT</name>
<feature type="region of interest" description="Disordered" evidence="1">
    <location>
        <begin position="1"/>
        <end position="69"/>
    </location>
</feature>